<dbReference type="Gene3D" id="1.10.287.110">
    <property type="entry name" value="DnaJ domain"/>
    <property type="match status" value="1"/>
</dbReference>
<dbReference type="InterPro" id="IPR018253">
    <property type="entry name" value="DnaJ_domain_CS"/>
</dbReference>
<dbReference type="PANTHER" id="PTHR24074">
    <property type="entry name" value="CO-CHAPERONE PROTEIN DJLA"/>
    <property type="match status" value="1"/>
</dbReference>
<evidence type="ECO:0000259" key="1">
    <source>
        <dbReference type="PROSITE" id="PS50076"/>
    </source>
</evidence>
<sequence>MDHYKVLGINKNASKEEIKQAFRKLAMEFHPDKHSQSSKHLRDSATHKFKQLSEAYETLIDDRKRAEYNIKRSAYGTHQSKRYDYHYGGGGYSYSNPYGYGYGIVGRREEAAATVFLRNLRWVFGFSPRRVFFSMRHLSAVYED</sequence>
<dbReference type="EMBL" id="JACGWK010000009">
    <property type="protein sequence ID" value="KAL0334438.1"/>
    <property type="molecule type" value="Genomic_DNA"/>
</dbReference>
<dbReference type="SMART" id="SM00271">
    <property type="entry name" value="DnaJ"/>
    <property type="match status" value="1"/>
</dbReference>
<dbReference type="PROSITE" id="PS50076">
    <property type="entry name" value="DNAJ_2"/>
    <property type="match status" value="1"/>
</dbReference>
<dbReference type="CDD" id="cd06257">
    <property type="entry name" value="DnaJ"/>
    <property type="match status" value="1"/>
</dbReference>
<gene>
    <name evidence="2" type="ORF">Sangu_1600000</name>
</gene>
<reference evidence="2" key="1">
    <citation type="submission" date="2020-06" db="EMBL/GenBank/DDBJ databases">
        <authorList>
            <person name="Li T."/>
            <person name="Hu X."/>
            <person name="Zhang T."/>
            <person name="Song X."/>
            <person name="Zhang H."/>
            <person name="Dai N."/>
            <person name="Sheng W."/>
            <person name="Hou X."/>
            <person name="Wei L."/>
        </authorList>
    </citation>
    <scope>NUCLEOTIDE SEQUENCE</scope>
    <source>
        <strain evidence="2">G01</strain>
        <tissue evidence="2">Leaf</tissue>
    </source>
</reference>
<protein>
    <submittedName>
        <fullName evidence="2">Chaperone protein dnaJ 72</fullName>
    </submittedName>
</protein>
<dbReference type="PROSITE" id="PS00636">
    <property type="entry name" value="DNAJ_1"/>
    <property type="match status" value="1"/>
</dbReference>
<feature type="domain" description="J" evidence="1">
    <location>
        <begin position="2"/>
        <end position="72"/>
    </location>
</feature>
<accession>A0AAW2MUH4</accession>
<dbReference type="SUPFAM" id="SSF46565">
    <property type="entry name" value="Chaperone J-domain"/>
    <property type="match status" value="1"/>
</dbReference>
<name>A0AAW2MUH4_9LAMI</name>
<reference evidence="2" key="2">
    <citation type="journal article" date="2024" name="Plant">
        <title>Genomic evolution and insights into agronomic trait innovations of Sesamum species.</title>
        <authorList>
            <person name="Miao H."/>
            <person name="Wang L."/>
            <person name="Qu L."/>
            <person name="Liu H."/>
            <person name="Sun Y."/>
            <person name="Le M."/>
            <person name="Wang Q."/>
            <person name="Wei S."/>
            <person name="Zheng Y."/>
            <person name="Lin W."/>
            <person name="Duan Y."/>
            <person name="Cao H."/>
            <person name="Xiong S."/>
            <person name="Wang X."/>
            <person name="Wei L."/>
            <person name="Li C."/>
            <person name="Ma Q."/>
            <person name="Ju M."/>
            <person name="Zhao R."/>
            <person name="Li G."/>
            <person name="Mu C."/>
            <person name="Tian Q."/>
            <person name="Mei H."/>
            <person name="Zhang T."/>
            <person name="Gao T."/>
            <person name="Zhang H."/>
        </authorList>
    </citation>
    <scope>NUCLEOTIDE SEQUENCE</scope>
    <source>
        <strain evidence="2">G01</strain>
    </source>
</reference>
<proteinExistence type="predicted"/>
<comment type="caution">
    <text evidence="2">The sequence shown here is derived from an EMBL/GenBank/DDBJ whole genome shotgun (WGS) entry which is preliminary data.</text>
</comment>
<dbReference type="InterPro" id="IPR050817">
    <property type="entry name" value="DjlA_DnaK_co-chaperone"/>
</dbReference>
<dbReference type="InterPro" id="IPR036869">
    <property type="entry name" value="J_dom_sf"/>
</dbReference>
<evidence type="ECO:0000313" key="2">
    <source>
        <dbReference type="EMBL" id="KAL0334438.1"/>
    </source>
</evidence>
<dbReference type="InterPro" id="IPR001623">
    <property type="entry name" value="DnaJ_domain"/>
</dbReference>
<dbReference type="AlphaFoldDB" id="A0AAW2MUH4"/>
<organism evidence="2">
    <name type="scientific">Sesamum angustifolium</name>
    <dbReference type="NCBI Taxonomy" id="2727405"/>
    <lineage>
        <taxon>Eukaryota</taxon>
        <taxon>Viridiplantae</taxon>
        <taxon>Streptophyta</taxon>
        <taxon>Embryophyta</taxon>
        <taxon>Tracheophyta</taxon>
        <taxon>Spermatophyta</taxon>
        <taxon>Magnoliopsida</taxon>
        <taxon>eudicotyledons</taxon>
        <taxon>Gunneridae</taxon>
        <taxon>Pentapetalae</taxon>
        <taxon>asterids</taxon>
        <taxon>lamiids</taxon>
        <taxon>Lamiales</taxon>
        <taxon>Pedaliaceae</taxon>
        <taxon>Sesamum</taxon>
    </lineage>
</organism>
<dbReference type="PRINTS" id="PR00625">
    <property type="entry name" value="JDOMAIN"/>
</dbReference>
<dbReference type="Pfam" id="PF00226">
    <property type="entry name" value="DnaJ"/>
    <property type="match status" value="1"/>
</dbReference>